<dbReference type="PROSITE" id="PS50181">
    <property type="entry name" value="FBOX"/>
    <property type="match status" value="1"/>
</dbReference>
<name>A0A8H4N5U0_9PEZI</name>
<feature type="compositionally biased region" description="Basic and acidic residues" evidence="1">
    <location>
        <begin position="88"/>
        <end position="104"/>
    </location>
</feature>
<dbReference type="SMART" id="SM00256">
    <property type="entry name" value="FBOX"/>
    <property type="match status" value="1"/>
</dbReference>
<evidence type="ECO:0000259" key="2">
    <source>
        <dbReference type="PROSITE" id="PS50181"/>
    </source>
</evidence>
<dbReference type="EMBL" id="WWBZ02000016">
    <property type="protein sequence ID" value="KAF4310120.1"/>
    <property type="molecule type" value="Genomic_DNA"/>
</dbReference>
<feature type="region of interest" description="Disordered" evidence="1">
    <location>
        <begin position="86"/>
        <end position="113"/>
    </location>
</feature>
<dbReference type="SUPFAM" id="SSF81383">
    <property type="entry name" value="F-box domain"/>
    <property type="match status" value="1"/>
</dbReference>
<feature type="region of interest" description="Disordered" evidence="1">
    <location>
        <begin position="177"/>
        <end position="198"/>
    </location>
</feature>
<evidence type="ECO:0000313" key="4">
    <source>
        <dbReference type="Proteomes" id="UP000572817"/>
    </source>
</evidence>
<dbReference type="OrthoDB" id="3438345at2759"/>
<dbReference type="InterPro" id="IPR036047">
    <property type="entry name" value="F-box-like_dom_sf"/>
</dbReference>
<protein>
    <recommendedName>
        <fullName evidence="2">F-box domain-containing protein</fullName>
    </recommendedName>
</protein>
<feature type="domain" description="F-box" evidence="2">
    <location>
        <begin position="2"/>
        <end position="47"/>
    </location>
</feature>
<dbReference type="InterPro" id="IPR032675">
    <property type="entry name" value="LRR_dom_sf"/>
</dbReference>
<reference evidence="3" key="1">
    <citation type="submission" date="2020-04" db="EMBL/GenBank/DDBJ databases">
        <title>Genome Assembly and Annotation of Botryosphaeria dothidea sdau 11-99, a Latent Pathogen of Apple Fruit Ring Rot in China.</title>
        <authorList>
            <person name="Yu C."/>
            <person name="Diao Y."/>
            <person name="Lu Q."/>
            <person name="Zhao J."/>
            <person name="Cui S."/>
            <person name="Peng C."/>
            <person name="He B."/>
            <person name="Liu H."/>
        </authorList>
    </citation>
    <scope>NUCLEOTIDE SEQUENCE [LARGE SCALE GENOMIC DNA]</scope>
    <source>
        <strain evidence="3">Sdau11-99</strain>
    </source>
</reference>
<accession>A0A8H4N5U0</accession>
<keyword evidence="4" id="KW-1185">Reference proteome</keyword>
<proteinExistence type="predicted"/>
<dbReference type="Gene3D" id="3.80.10.10">
    <property type="entry name" value="Ribonuclease Inhibitor"/>
    <property type="match status" value="1"/>
</dbReference>
<organism evidence="3 4">
    <name type="scientific">Botryosphaeria dothidea</name>
    <dbReference type="NCBI Taxonomy" id="55169"/>
    <lineage>
        <taxon>Eukaryota</taxon>
        <taxon>Fungi</taxon>
        <taxon>Dikarya</taxon>
        <taxon>Ascomycota</taxon>
        <taxon>Pezizomycotina</taxon>
        <taxon>Dothideomycetes</taxon>
        <taxon>Dothideomycetes incertae sedis</taxon>
        <taxon>Botryosphaeriales</taxon>
        <taxon>Botryosphaeriaceae</taxon>
        <taxon>Botryosphaeria</taxon>
    </lineage>
</organism>
<gene>
    <name evidence="3" type="ORF">GTA08_BOTSDO02286</name>
</gene>
<evidence type="ECO:0000313" key="3">
    <source>
        <dbReference type="EMBL" id="KAF4310120.1"/>
    </source>
</evidence>
<dbReference type="Pfam" id="PF00646">
    <property type="entry name" value="F-box"/>
    <property type="match status" value="1"/>
</dbReference>
<sequence length="477" mass="53077">MSGGICSLPVELIRYITDDLPFSDILTLRLTCRTLRAKATDRRFEQRFTSPTCDMSPRSLARLAAIAASPIGHLVRAITLVTTLLDGGGDRQRPSEDAIGRDDSSSASDAEDAAVHEVFPDHHRAAREAGEELRASGRDLELLCAAFGALGKLERLALDAVGLRSWETPPGRKARLRASGATMGRARRPPAGGHPIDDYGCGDRDDLRMMANHDFAIVLKAMVRTKIAIESISAYSRAWGCSLLATELRELIQTMPKAELETALSCVTSLTVSITGIGLLTWGKFAKKEPRPPVDGALEGFEQLLAAAGRLRNVDILRVKPNIRVVDEGEEQDFSAFARRVAASSLRSLTLRGFRIRTDDLVNLLQRCDKLEEVEFREASIVEGQWSQVFQCLGTMAQLRQVTLFRCYEDRLILITRPAGAEIDEMPANLGCECTRTTRMTPSQIRDGVEYHQQMVSWKCRPWDYYYRLARVRVYSF</sequence>
<evidence type="ECO:0000256" key="1">
    <source>
        <dbReference type="SAM" id="MobiDB-lite"/>
    </source>
</evidence>
<dbReference type="InterPro" id="IPR001810">
    <property type="entry name" value="F-box_dom"/>
</dbReference>
<comment type="caution">
    <text evidence="3">The sequence shown here is derived from an EMBL/GenBank/DDBJ whole genome shotgun (WGS) entry which is preliminary data.</text>
</comment>
<dbReference type="Proteomes" id="UP000572817">
    <property type="component" value="Unassembled WGS sequence"/>
</dbReference>
<dbReference type="AlphaFoldDB" id="A0A8H4N5U0"/>